<dbReference type="GeneID" id="113206300"/>
<dbReference type="Pfam" id="PF01429">
    <property type="entry name" value="MBD"/>
    <property type="match status" value="1"/>
</dbReference>
<dbReference type="KEGG" id="foc:113206300"/>
<gene>
    <name evidence="4" type="primary">LOC113206300</name>
</gene>
<keyword evidence="3" id="KW-1185">Reference proteome</keyword>
<reference evidence="4" key="1">
    <citation type="submission" date="2025-08" db="UniProtKB">
        <authorList>
            <consortium name="RefSeq"/>
        </authorList>
    </citation>
    <scope>IDENTIFICATION</scope>
    <source>
        <tissue evidence="4">Whole organism</tissue>
    </source>
</reference>
<dbReference type="InterPro" id="IPR052283">
    <property type="entry name" value="GenomicStab_NeuMorph_Reg"/>
</dbReference>
<feature type="compositionally biased region" description="Basic and acidic residues" evidence="1">
    <location>
        <begin position="980"/>
        <end position="1023"/>
    </location>
</feature>
<dbReference type="PANTHER" id="PTHR15739:SF5">
    <property type="entry name" value="LD23158P"/>
    <property type="match status" value="1"/>
</dbReference>
<dbReference type="AlphaFoldDB" id="A0A6J1SAK7"/>
<dbReference type="GO" id="GO:0003677">
    <property type="term" value="F:DNA binding"/>
    <property type="evidence" value="ECO:0007669"/>
    <property type="project" value="InterPro"/>
</dbReference>
<feature type="compositionally biased region" description="Basic and acidic residues" evidence="1">
    <location>
        <begin position="158"/>
        <end position="174"/>
    </location>
</feature>
<dbReference type="Gene3D" id="3.80.10.10">
    <property type="entry name" value="Ribonuclease Inhibitor"/>
    <property type="match status" value="1"/>
</dbReference>
<feature type="compositionally biased region" description="Basic residues" evidence="1">
    <location>
        <begin position="1"/>
        <end position="13"/>
    </location>
</feature>
<dbReference type="InterPro" id="IPR001810">
    <property type="entry name" value="F-box_dom"/>
</dbReference>
<protein>
    <submittedName>
        <fullName evidence="4">Uncharacterized protein LOC113206300 isoform X3</fullName>
    </submittedName>
</protein>
<dbReference type="RefSeq" id="XP_026278097.2">
    <property type="nucleotide sequence ID" value="XM_026422312.2"/>
</dbReference>
<feature type="compositionally biased region" description="Basic and acidic residues" evidence="1">
    <location>
        <begin position="240"/>
        <end position="260"/>
    </location>
</feature>
<dbReference type="InterPro" id="IPR032675">
    <property type="entry name" value="LRR_dom_sf"/>
</dbReference>
<feature type="region of interest" description="Disordered" evidence="1">
    <location>
        <begin position="979"/>
        <end position="1034"/>
    </location>
</feature>
<dbReference type="SUPFAM" id="SSF81383">
    <property type="entry name" value="F-box domain"/>
    <property type="match status" value="1"/>
</dbReference>
<dbReference type="Pfam" id="PF12937">
    <property type="entry name" value="F-box-like"/>
    <property type="match status" value="1"/>
</dbReference>
<evidence type="ECO:0000313" key="4">
    <source>
        <dbReference type="RefSeq" id="XP_026278097.2"/>
    </source>
</evidence>
<feature type="region of interest" description="Disordered" evidence="1">
    <location>
        <begin position="354"/>
        <end position="524"/>
    </location>
</feature>
<evidence type="ECO:0000259" key="2">
    <source>
        <dbReference type="PROSITE" id="PS50982"/>
    </source>
</evidence>
<dbReference type="InterPro" id="IPR016177">
    <property type="entry name" value="DNA-bd_dom_sf"/>
</dbReference>
<dbReference type="SMART" id="SM00391">
    <property type="entry name" value="MBD"/>
    <property type="match status" value="1"/>
</dbReference>
<proteinExistence type="predicted"/>
<feature type="region of interest" description="Disordered" evidence="1">
    <location>
        <begin position="1"/>
        <end position="262"/>
    </location>
</feature>
<feature type="compositionally biased region" description="Low complexity" evidence="1">
    <location>
        <begin position="202"/>
        <end position="213"/>
    </location>
</feature>
<feature type="compositionally biased region" description="Polar residues" evidence="1">
    <location>
        <begin position="230"/>
        <end position="239"/>
    </location>
</feature>
<dbReference type="PROSITE" id="PS50982">
    <property type="entry name" value="MBD"/>
    <property type="match status" value="1"/>
</dbReference>
<evidence type="ECO:0000313" key="3">
    <source>
        <dbReference type="Proteomes" id="UP000504606"/>
    </source>
</evidence>
<feature type="domain" description="MBD" evidence="2">
    <location>
        <begin position="258"/>
        <end position="331"/>
    </location>
</feature>
<dbReference type="Proteomes" id="UP000504606">
    <property type="component" value="Unplaced"/>
</dbReference>
<feature type="compositionally biased region" description="Pro residues" evidence="1">
    <location>
        <begin position="499"/>
        <end position="521"/>
    </location>
</feature>
<dbReference type="Gene3D" id="3.30.890.10">
    <property type="entry name" value="Methyl-cpg-binding Protein 2, Chain A"/>
    <property type="match status" value="1"/>
</dbReference>
<accession>A0A6J1SAK7</accession>
<dbReference type="InterPro" id="IPR036047">
    <property type="entry name" value="F-box-like_dom_sf"/>
</dbReference>
<feature type="compositionally biased region" description="Basic and acidic residues" evidence="1">
    <location>
        <begin position="56"/>
        <end position="70"/>
    </location>
</feature>
<organism evidence="3 4">
    <name type="scientific">Frankliniella occidentalis</name>
    <name type="common">Western flower thrips</name>
    <name type="synonym">Euthrips occidentalis</name>
    <dbReference type="NCBI Taxonomy" id="133901"/>
    <lineage>
        <taxon>Eukaryota</taxon>
        <taxon>Metazoa</taxon>
        <taxon>Ecdysozoa</taxon>
        <taxon>Arthropoda</taxon>
        <taxon>Hexapoda</taxon>
        <taxon>Insecta</taxon>
        <taxon>Pterygota</taxon>
        <taxon>Neoptera</taxon>
        <taxon>Paraneoptera</taxon>
        <taxon>Thysanoptera</taxon>
        <taxon>Terebrantia</taxon>
        <taxon>Thripoidea</taxon>
        <taxon>Thripidae</taxon>
        <taxon>Frankliniella</taxon>
    </lineage>
</organism>
<dbReference type="PANTHER" id="PTHR15739">
    <property type="entry name" value="ZINC FINGER PROTEIN"/>
    <property type="match status" value="1"/>
</dbReference>
<feature type="compositionally biased region" description="Low complexity" evidence="1">
    <location>
        <begin position="373"/>
        <end position="400"/>
    </location>
</feature>
<dbReference type="CDD" id="cd00122">
    <property type="entry name" value="MBD"/>
    <property type="match status" value="1"/>
</dbReference>
<dbReference type="Gene3D" id="1.20.1280.50">
    <property type="match status" value="1"/>
</dbReference>
<evidence type="ECO:0000256" key="1">
    <source>
        <dbReference type="SAM" id="MobiDB-lite"/>
    </source>
</evidence>
<dbReference type="InterPro" id="IPR001739">
    <property type="entry name" value="Methyl_CpG_DNA-bd"/>
</dbReference>
<name>A0A6J1SAK7_FRAOC</name>
<dbReference type="SUPFAM" id="SSF54171">
    <property type="entry name" value="DNA-binding domain"/>
    <property type="match status" value="1"/>
</dbReference>
<sequence length="1099" mass="119463">MDKTASRKGRRNKVGGVRNSTDESGNPGTELVNGKVKQELAEDPQDNSENQATDSEEVKPKEDIPSDDSKANNAESSEFHGFDESSDPSGASVVNQLVGKYEADLEDEDSSVKESNEIAGDAQDGHKVLGQDIYTDSEDESPKQAKGTKQVKVASKKRPLEKLAEEFNDDDHKPATPPAKRARKKSAKAREAAGDNMDNMKLLSEVSSEVTSSGDVPPKKKAIKDEPHSEVTSSASQGRKSQDTSDTARRGGRHVTKDATDPTYLKPLELGWKRELVYRGTNPKSGDGKRTGDIYYYTPEGKKVRSRVEILEHLRGTGLTVEHFCFLKEPLGLDDPNKEVIREASVWKASLDSVPVKREKSPKIPKQKALKGASASDSPAVSDDTSNASAAGSNGPNASPTAPSGTKAGTPRVVFKATKQSPKSNLKAKGTPGRKSNAESPPTKGKVGRPKKDKENTQVNEGSAETGVMPPNWDTIEHSEQTSSNTASGLYKANSLRLPPLPRPPAPPTAGPTPSEPPAPPQTVATIGGQKFIVVPKHNLLAVSPGAACAVSPSTSNSHHAAKAPSGVYFIPGSRGSSSYPGNLSGRSSNLLASKKVKLAETPDATVESTTATSQGKRNMENFISDLSNGYGALFHVMGYLKVQELLRASRVCRMWRDLSLHPNLWHTVRMKNSQVTDWDGFADAISARGTRVLDLRKMLAPGSPEDISHMWSEFNRVIGQADSLQRVELSRCPASVFEQLATSCPQLRVINAIAIKSEEVDLEPIRNVPLLEELRLKSNSGMSITASLDPLLSCRLKHLSITSVKNLGSCNIEIISQLKNLESLELGDCVQICDDFGPSHLSKLTKLQRLRLENGKVPGCPVISIMESISQLPALRQLEIINFDVKPGFDKALGMCKQLRRLLIIPTYITTSSSTNHIVLCSLPLLEDSLEYLVWGLTQELTRVTDLFMDQCEARKGVQGSGKLNAFAGECIPVVNPVQKDKQKKSENGETQEDKEAGDKMDVDEEKKETQEGEEKSQKDTDNASNSDADDVESLARDFRTISSIDQPETSAVPPVKILPIPKLHKLLNQLLPNTRVKILKVPFTSTWRQTFPELSSF</sequence>
<dbReference type="SUPFAM" id="SSF52047">
    <property type="entry name" value="RNI-like"/>
    <property type="match status" value="1"/>
</dbReference>